<keyword evidence="1" id="KW-0812">Transmembrane</keyword>
<evidence type="ECO:0000256" key="1">
    <source>
        <dbReference type="SAM" id="Phobius"/>
    </source>
</evidence>
<dbReference type="OrthoDB" id="450929at2759"/>
<organism evidence="2 3">
    <name type="scientific">Perkinsus olseni</name>
    <name type="common">Perkinsus atlanticus</name>
    <dbReference type="NCBI Taxonomy" id="32597"/>
    <lineage>
        <taxon>Eukaryota</taxon>
        <taxon>Sar</taxon>
        <taxon>Alveolata</taxon>
        <taxon>Perkinsozoa</taxon>
        <taxon>Perkinsea</taxon>
        <taxon>Perkinsida</taxon>
        <taxon>Perkinsidae</taxon>
        <taxon>Perkinsus</taxon>
    </lineage>
</organism>
<dbReference type="EMBL" id="JABANP010000775">
    <property type="protein sequence ID" value="KAF4679155.1"/>
    <property type="molecule type" value="Genomic_DNA"/>
</dbReference>
<dbReference type="Proteomes" id="UP000541610">
    <property type="component" value="Unassembled WGS sequence"/>
</dbReference>
<gene>
    <name evidence="2" type="ORF">FOZ60_015405</name>
</gene>
<accession>A0A7J6N5S9</accession>
<evidence type="ECO:0000313" key="3">
    <source>
        <dbReference type="Proteomes" id="UP000541610"/>
    </source>
</evidence>
<dbReference type="AlphaFoldDB" id="A0A7J6N5S9"/>
<name>A0A7J6N5S9_PEROL</name>
<feature type="transmembrane region" description="Helical" evidence="1">
    <location>
        <begin position="363"/>
        <end position="382"/>
    </location>
</feature>
<evidence type="ECO:0000313" key="2">
    <source>
        <dbReference type="EMBL" id="KAF4679155.1"/>
    </source>
</evidence>
<evidence type="ECO:0008006" key="4">
    <source>
        <dbReference type="Google" id="ProtNLM"/>
    </source>
</evidence>
<keyword evidence="1" id="KW-1133">Transmembrane helix</keyword>
<comment type="caution">
    <text evidence="2">The sequence shown here is derived from an EMBL/GenBank/DDBJ whole genome shotgun (WGS) entry which is preliminary data.</text>
</comment>
<reference evidence="2 3" key="1">
    <citation type="submission" date="2020-04" db="EMBL/GenBank/DDBJ databases">
        <title>Perkinsus olseni comparative genomics.</title>
        <authorList>
            <person name="Bogema D.R."/>
        </authorList>
    </citation>
    <scope>NUCLEOTIDE SEQUENCE [LARGE SCALE GENOMIC DNA]</scope>
    <source>
        <strain evidence="2">00978-12</strain>
    </source>
</reference>
<protein>
    <recommendedName>
        <fullName evidence="4">Mitochondrial outer membrane transport complex Sam37/metaxin N-terminal domain-containing protein</fullName>
    </recommendedName>
</protein>
<sequence>MNLNSDDSIGSELRLILMTSPSSEPLCIHYLRTFDESGREVNIDPRVVLLRVYARVSRLNVVFVGSSQPNPIALAGLAMPGAFLDDMADPVGSEGLLQAMRARFGKMKEDRAYHESPELLDEKENGILESENGMVPITWIKETIEDAIEFCTWVYPSCYKEFTTPTMRRSIPFPVNYIYLRSNRAEIAHKWKQSTNEEGESSANGRRIVKRLESLLKALQSYVEIEFPLFAREDFPSGESCARPPSYFDAVLYAYLRALHNIPEKYLSSWTQSSEESEQDKPNIMLLLRGHKKFLDAFERYLQERDRDELGLSDATLASFTANLRLNGVGSEPASVDRSHAAAQNTAQAEHENAIKEKKPGDVLFVGAALSATVIAIVVSALRGAAPAVQT</sequence>
<proteinExistence type="predicted"/>
<keyword evidence="1" id="KW-0472">Membrane</keyword>